<feature type="region of interest" description="Disordered" evidence="2">
    <location>
        <begin position="107"/>
        <end position="192"/>
    </location>
</feature>
<dbReference type="AlphaFoldDB" id="A0A9N9BKT3"/>
<keyword evidence="1" id="KW-0694">RNA-binding</keyword>
<gene>
    <name evidence="4" type="ORF">FCALED_LOCUS7010</name>
</gene>
<evidence type="ECO:0000259" key="3">
    <source>
        <dbReference type="PROSITE" id="PS50102"/>
    </source>
</evidence>
<proteinExistence type="predicted"/>
<protein>
    <submittedName>
        <fullName evidence="4">9_t:CDS:1</fullName>
    </submittedName>
</protein>
<dbReference type="InterPro" id="IPR035979">
    <property type="entry name" value="RBD_domain_sf"/>
</dbReference>
<dbReference type="PROSITE" id="PS50102">
    <property type="entry name" value="RRM"/>
    <property type="match status" value="1"/>
</dbReference>
<dbReference type="Pfam" id="PF00076">
    <property type="entry name" value="RRM_1"/>
    <property type="match status" value="1"/>
</dbReference>
<dbReference type="Proteomes" id="UP000789570">
    <property type="component" value="Unassembled WGS sequence"/>
</dbReference>
<dbReference type="PANTHER" id="PTHR48034">
    <property type="entry name" value="TRANSFORMER-2 SEX-DETERMINING PROTEIN-RELATED"/>
    <property type="match status" value="1"/>
</dbReference>
<dbReference type="InterPro" id="IPR000504">
    <property type="entry name" value="RRM_dom"/>
</dbReference>
<reference evidence="4" key="1">
    <citation type="submission" date="2021-06" db="EMBL/GenBank/DDBJ databases">
        <authorList>
            <person name="Kallberg Y."/>
            <person name="Tangrot J."/>
            <person name="Rosling A."/>
        </authorList>
    </citation>
    <scope>NUCLEOTIDE SEQUENCE</scope>
    <source>
        <strain evidence="4">UK204</strain>
    </source>
</reference>
<organism evidence="4 5">
    <name type="scientific">Funneliformis caledonium</name>
    <dbReference type="NCBI Taxonomy" id="1117310"/>
    <lineage>
        <taxon>Eukaryota</taxon>
        <taxon>Fungi</taxon>
        <taxon>Fungi incertae sedis</taxon>
        <taxon>Mucoromycota</taxon>
        <taxon>Glomeromycotina</taxon>
        <taxon>Glomeromycetes</taxon>
        <taxon>Glomerales</taxon>
        <taxon>Glomeraceae</taxon>
        <taxon>Funneliformis</taxon>
    </lineage>
</organism>
<evidence type="ECO:0000313" key="5">
    <source>
        <dbReference type="Proteomes" id="UP000789570"/>
    </source>
</evidence>
<dbReference type="OrthoDB" id="439808at2759"/>
<dbReference type="SMART" id="SM00360">
    <property type="entry name" value="RRM"/>
    <property type="match status" value="1"/>
</dbReference>
<keyword evidence="5" id="KW-1185">Reference proteome</keyword>
<dbReference type="EMBL" id="CAJVPQ010001775">
    <property type="protein sequence ID" value="CAG8569241.1"/>
    <property type="molecule type" value="Genomic_DNA"/>
</dbReference>
<sequence length="192" mass="23041">MSSSYADRMSRSLFVSGLSRRTTIEDLETAFKEFGRLKDVYIPRDYYTREPRGFAYIEYYDERDCDEAYRHGTVILHGRELTVEFARGSRKSEDSFLLNFTPREMRGKDNRYSPIRRGRYGVPKNSYRPRVDYRRYDDEEDKRRSNRYSRSRSYSRSSSERHRRLEQVNGHPKSRSRSPDFPSTSEMKDETT</sequence>
<comment type="caution">
    <text evidence="4">The sequence shown here is derived from an EMBL/GenBank/DDBJ whole genome shotgun (WGS) entry which is preliminary data.</text>
</comment>
<evidence type="ECO:0000256" key="1">
    <source>
        <dbReference type="PROSITE-ProRule" id="PRU00176"/>
    </source>
</evidence>
<accession>A0A9N9BKT3</accession>
<dbReference type="InterPro" id="IPR050441">
    <property type="entry name" value="RBM"/>
</dbReference>
<evidence type="ECO:0000313" key="4">
    <source>
        <dbReference type="EMBL" id="CAG8569241.1"/>
    </source>
</evidence>
<evidence type="ECO:0000256" key="2">
    <source>
        <dbReference type="SAM" id="MobiDB-lite"/>
    </source>
</evidence>
<dbReference type="GO" id="GO:0003723">
    <property type="term" value="F:RNA binding"/>
    <property type="evidence" value="ECO:0007669"/>
    <property type="project" value="UniProtKB-UniRule"/>
</dbReference>
<dbReference type="Gene3D" id="3.30.70.330">
    <property type="match status" value="1"/>
</dbReference>
<feature type="compositionally biased region" description="Basic and acidic residues" evidence="2">
    <location>
        <begin position="129"/>
        <end position="143"/>
    </location>
</feature>
<dbReference type="InterPro" id="IPR012677">
    <property type="entry name" value="Nucleotide-bd_a/b_plait_sf"/>
</dbReference>
<name>A0A9N9BKT3_9GLOM</name>
<feature type="domain" description="RRM" evidence="3">
    <location>
        <begin position="11"/>
        <end position="88"/>
    </location>
</feature>
<dbReference type="SUPFAM" id="SSF54928">
    <property type="entry name" value="RNA-binding domain, RBD"/>
    <property type="match status" value="1"/>
</dbReference>